<dbReference type="GO" id="GO:0000245">
    <property type="term" value="P:spliceosomal complex assembly"/>
    <property type="evidence" value="ECO:0007669"/>
    <property type="project" value="InterPro"/>
</dbReference>
<name>A0AAW2H885_9NEOP</name>
<dbReference type="InterPro" id="IPR016024">
    <property type="entry name" value="ARM-type_fold"/>
</dbReference>
<protein>
    <submittedName>
        <fullName evidence="4">Uncharacterized protein</fullName>
    </submittedName>
</protein>
<keyword evidence="2" id="KW-0508">mRNA splicing</keyword>
<proteinExistence type="inferred from homology"/>
<evidence type="ECO:0000256" key="3">
    <source>
        <dbReference type="SAM" id="Coils"/>
    </source>
</evidence>
<comment type="similarity">
    <text evidence="1">Belongs to the SF3B1 family.</text>
</comment>
<evidence type="ECO:0000256" key="1">
    <source>
        <dbReference type="ARBA" id="ARBA00005754"/>
    </source>
</evidence>
<evidence type="ECO:0000313" key="4">
    <source>
        <dbReference type="EMBL" id="KAL0265890.1"/>
    </source>
</evidence>
<dbReference type="PANTHER" id="PTHR12097">
    <property type="entry name" value="SPLICING FACTOR 3B, SUBUNIT 1-RELATED"/>
    <property type="match status" value="1"/>
</dbReference>
<accession>A0AAW2H885</accession>
<dbReference type="GO" id="GO:0003729">
    <property type="term" value="F:mRNA binding"/>
    <property type="evidence" value="ECO:0007669"/>
    <property type="project" value="InterPro"/>
</dbReference>
<feature type="coiled-coil region" evidence="3">
    <location>
        <begin position="887"/>
        <end position="947"/>
    </location>
</feature>
<dbReference type="Gene3D" id="1.25.10.10">
    <property type="entry name" value="Leucine-rich Repeat Variant"/>
    <property type="match status" value="1"/>
</dbReference>
<keyword evidence="2" id="KW-0507">mRNA processing</keyword>
<dbReference type="InterPro" id="IPR011989">
    <property type="entry name" value="ARM-like"/>
</dbReference>
<sequence length="1024" mass="112205">MESDLRAAVADEFAQQIRDMKHLAEQECGHFVLCYMDEWVLAAVLSHLEGVVKKQFVEVKDSREVARKPCANTLFVARIDRLGSTAQQSSIYALLENSRTHINLVLLAHTCMSVDRLERRVRSRLNHRIVFLPYLSPVTASTLLGGAEAPLVPTCSAILREHLAQKHGVSRYVLADFYRVFSPLHLAVMVLCVNRRIRHTNVVEEFKKLTTRCRELKNTPSMDILCSYFDILDSGVVDRHCRFLLDQDELKSFISKEAPFYGDLRAGSRLQGEVVARVLAVMCAVFTPGALLVPLHALAASCDTRRAVLAMRAAARLPETLGAELLPYMSFLCGLVGSALDAESGALQTAAADAAAALGGCAGASRLADLRVLFEALAARLGATPHHGQRELSFLRAMARLSHDSGRAAEVLGLIARMPLGDPRALAVYFGALDRVCVLAGVHRAEEELARRLDTVLAAPALPRAAESVFAKLCGARVAPRLLCFLEREGAVQENSCRVLAAVDGLVLRGADVGRYYAGVLAYLRKGGERIVRDASRLLVREFMRAEDACRVHEFAADAARQPAADTRALGFRVLGAVLPHLEEAAQGLCWEAMVEGMAERDGRVLRGVLVALAHAAGRRAAGLLHELVPLLQRREELPAALLLAERVLAEARPGERREWLRICGELVDCLGAVHGAARARCAECLSLVAARVGVQCVLDVLLAGLESAHRAHRAGCVRAIGAVGRRCGLATVVPPLLCDYAVPSAQLRCGVLQALAAALESTGFCTAGCVHVLLPLVEDALAEPDAAHRVLGMGLVRCIAACMRTNPSVPVLVHMLNYVFPNVLETRRALRTAFDGCIETLCTVLGGHHLYNSRKAQTSLDQDLDIIQKLKRKIEGHNSRFAKKLALDIEKTYKEKKREIEELHDAHIKEITGYASKKYDTLRSLAAKHEEKAAACTREYKVLMKRYEEIAKERRKISRMISNGKSELKSYMSNALKKARDARSAQRRDLKKCKEGVEGKIEGYVGDKGEGRKVQKIFSEVFP</sequence>
<dbReference type="EMBL" id="JARGDH010000006">
    <property type="protein sequence ID" value="KAL0265890.1"/>
    <property type="molecule type" value="Genomic_DNA"/>
</dbReference>
<gene>
    <name evidence="4" type="ORF">PYX00_011607</name>
</gene>
<dbReference type="GO" id="GO:0005681">
    <property type="term" value="C:spliceosomal complex"/>
    <property type="evidence" value="ECO:0007669"/>
    <property type="project" value="UniProtKB-KW"/>
</dbReference>
<dbReference type="InterPro" id="IPR038737">
    <property type="entry name" value="SF3b_su1-like"/>
</dbReference>
<dbReference type="SUPFAM" id="SSF48371">
    <property type="entry name" value="ARM repeat"/>
    <property type="match status" value="1"/>
</dbReference>
<organism evidence="4">
    <name type="scientific">Menopon gallinae</name>
    <name type="common">poultry shaft louse</name>
    <dbReference type="NCBI Taxonomy" id="328185"/>
    <lineage>
        <taxon>Eukaryota</taxon>
        <taxon>Metazoa</taxon>
        <taxon>Ecdysozoa</taxon>
        <taxon>Arthropoda</taxon>
        <taxon>Hexapoda</taxon>
        <taxon>Insecta</taxon>
        <taxon>Pterygota</taxon>
        <taxon>Neoptera</taxon>
        <taxon>Paraneoptera</taxon>
        <taxon>Psocodea</taxon>
        <taxon>Troctomorpha</taxon>
        <taxon>Phthiraptera</taxon>
        <taxon>Amblycera</taxon>
        <taxon>Menoponidae</taxon>
        <taxon>Menopon</taxon>
    </lineage>
</organism>
<comment type="caution">
    <text evidence="4">The sequence shown here is derived from an EMBL/GenBank/DDBJ whole genome shotgun (WGS) entry which is preliminary data.</text>
</comment>
<keyword evidence="3" id="KW-0175">Coiled coil</keyword>
<dbReference type="InterPro" id="IPR027417">
    <property type="entry name" value="P-loop_NTPase"/>
</dbReference>
<reference evidence="4" key="1">
    <citation type="journal article" date="2024" name="Gigascience">
        <title>Chromosome-level genome of the poultry shaft louse Menopon gallinae provides insight into the host-switching and adaptive evolution of parasitic lice.</title>
        <authorList>
            <person name="Xu Y."/>
            <person name="Ma L."/>
            <person name="Liu S."/>
            <person name="Liang Y."/>
            <person name="Liu Q."/>
            <person name="He Z."/>
            <person name="Tian L."/>
            <person name="Duan Y."/>
            <person name="Cai W."/>
            <person name="Li H."/>
            <person name="Song F."/>
        </authorList>
    </citation>
    <scope>NUCLEOTIDE SEQUENCE</scope>
    <source>
        <strain evidence="4">Cailab_2023a</strain>
    </source>
</reference>
<keyword evidence="2" id="KW-0747">Spliceosome</keyword>
<dbReference type="AlphaFoldDB" id="A0AAW2H885"/>
<evidence type="ECO:0000256" key="2">
    <source>
        <dbReference type="ARBA" id="ARBA00022728"/>
    </source>
</evidence>
<dbReference type="Gene3D" id="3.40.50.300">
    <property type="entry name" value="P-loop containing nucleotide triphosphate hydrolases"/>
    <property type="match status" value="1"/>
</dbReference>